<feature type="compositionally biased region" description="Polar residues" evidence="1">
    <location>
        <begin position="41"/>
        <end position="69"/>
    </location>
</feature>
<feature type="region of interest" description="Disordered" evidence="1">
    <location>
        <begin position="1"/>
        <end position="73"/>
    </location>
</feature>
<sequence length="525" mass="56560">ATGPSLSLEVMDGSVSAEAGSNLEAEAKDIGQRVAERELTNRGSDSASTASMAGESASTSVEDSEGWQNQRDRGVGAKASLSAKAEAKFHLVAGELSFGTFSLPEETSAEPIEVTLHNKGDERRSLGCYALRLEPVAKGFAGASAVLAAETGLSVDQNGVSLVGLDHATQAGAAASFKAFAGVGITVQCSVALRWKPPRDILQRLPKYAALDELGMLSEPLDDWGELSKATLAAEALAGIGAEADFQIGLIDGKFVLTLKARLVLKGGVGGKFSVELDPDRLDPWMGMLHQALVDNDYEVVDWITPAAFQGFSKLFFMQTMLLVDVGMLALRGLDYVDSLYDDFTRSERAGPIAYAIVDTASNPEREKQLKAWVQQLPPEALGPLLHVLRADPGFFGYEVAEQSFDHDQAIDLQQIAIAQCLEWIERGYMSGQYPRSAAQRLFEKAVARMAQDGRRDEGVSLGQAYCQNRYELDQFMSKIGTMEIPAVRARNGYVSVANRLGVDMDSSCQLVNPPSGARMVYEKS</sequence>
<name>A0ABU1G6Y0_9GAMM</name>
<dbReference type="EMBL" id="JARWAK010000025">
    <property type="protein sequence ID" value="MDR5868674.1"/>
    <property type="molecule type" value="Genomic_DNA"/>
</dbReference>
<evidence type="ECO:0000313" key="2">
    <source>
        <dbReference type="EMBL" id="MDR5868674.1"/>
    </source>
</evidence>
<protein>
    <submittedName>
        <fullName evidence="2">Uncharacterized protein</fullName>
    </submittedName>
</protein>
<evidence type="ECO:0000313" key="3">
    <source>
        <dbReference type="Proteomes" id="UP001264519"/>
    </source>
</evidence>
<accession>A0ABU1G6Y0</accession>
<feature type="compositionally biased region" description="Basic and acidic residues" evidence="1">
    <location>
        <begin position="25"/>
        <end position="40"/>
    </location>
</feature>
<keyword evidence="3" id="KW-1185">Reference proteome</keyword>
<dbReference type="Proteomes" id="UP001264519">
    <property type="component" value="Unassembled WGS sequence"/>
</dbReference>
<reference evidence="2 3" key="1">
    <citation type="submission" date="2023-04" db="EMBL/GenBank/DDBJ databases">
        <title>A long-awaited taxogenomic arrangement of the family Halomonadaceae.</title>
        <authorList>
            <person name="De La Haba R."/>
            <person name="Chuvochina M."/>
            <person name="Wittouck S."/>
            <person name="Arahal D.R."/>
            <person name="Sanchez-Porro C."/>
            <person name="Hugenholtz P."/>
            <person name="Ventosa A."/>
        </authorList>
    </citation>
    <scope>NUCLEOTIDE SEQUENCE [LARGE SCALE GENOMIC DNA]</scope>
    <source>
        <strain evidence="2 3">DSM 23530</strain>
    </source>
</reference>
<evidence type="ECO:0000256" key="1">
    <source>
        <dbReference type="SAM" id="MobiDB-lite"/>
    </source>
</evidence>
<gene>
    <name evidence="2" type="ORF">QC818_17965</name>
</gene>
<feature type="non-terminal residue" evidence="2">
    <location>
        <position position="1"/>
    </location>
</feature>
<comment type="caution">
    <text evidence="2">The sequence shown here is derived from an EMBL/GenBank/DDBJ whole genome shotgun (WGS) entry which is preliminary data.</text>
</comment>
<proteinExistence type="predicted"/>
<organism evidence="2 3">
    <name type="scientific">Halomonas koreensis</name>
    <dbReference type="NCBI Taxonomy" id="245385"/>
    <lineage>
        <taxon>Bacteria</taxon>
        <taxon>Pseudomonadati</taxon>
        <taxon>Pseudomonadota</taxon>
        <taxon>Gammaproteobacteria</taxon>
        <taxon>Oceanospirillales</taxon>
        <taxon>Halomonadaceae</taxon>
        <taxon>Halomonas</taxon>
    </lineage>
</organism>